<sequence length="99" mass="10881">MINRVTRKKEMGVLRRELACLSLLLLLLLIMSLLETPCYAVGYGKFSSVKGGSSSELRNNPAMSNSVGGLKRNANKDGNEIFGADKRKVYTGPNPLHNR</sequence>
<feature type="chain" id="PRO_5040715603" evidence="2">
    <location>
        <begin position="41"/>
        <end position="99"/>
    </location>
</feature>
<keyword evidence="2" id="KW-0732">Signal</keyword>
<dbReference type="GO" id="GO:0048731">
    <property type="term" value="P:system development"/>
    <property type="evidence" value="ECO:0007669"/>
    <property type="project" value="InterPro"/>
</dbReference>
<dbReference type="Proteomes" id="UP000006729">
    <property type="component" value="Chromosome 6"/>
</dbReference>
<dbReference type="PANTHER" id="PTHR34545:SF8">
    <property type="entry name" value="CLAVATA3_ESR (CLE)-RELATED PROTEIN 21"/>
    <property type="match status" value="1"/>
</dbReference>
<dbReference type="eggNOG" id="ENOG502SCSH">
    <property type="taxonomic scope" value="Eukaryota"/>
</dbReference>
<dbReference type="EMBL" id="CM009295">
    <property type="protein sequence ID" value="PNT29558.1"/>
    <property type="molecule type" value="Genomic_DNA"/>
</dbReference>
<protein>
    <submittedName>
        <fullName evidence="3">Uncharacterized protein</fullName>
    </submittedName>
</protein>
<dbReference type="Gramene" id="Potri.006G036700.1.v4.1">
    <property type="protein sequence ID" value="Potri.006G036700.1.v4.1"/>
    <property type="gene ID" value="Potri.006G036700.v4.1"/>
</dbReference>
<reference evidence="3 5" key="1">
    <citation type="journal article" date="2006" name="Science">
        <title>The genome of black cottonwood, Populus trichocarpa (Torr. &amp; Gray).</title>
        <authorList>
            <person name="Tuskan G.A."/>
            <person name="Difazio S."/>
            <person name="Jansson S."/>
            <person name="Bohlmann J."/>
            <person name="Grigoriev I."/>
            <person name="Hellsten U."/>
            <person name="Putnam N."/>
            <person name="Ralph S."/>
            <person name="Rombauts S."/>
            <person name="Salamov A."/>
            <person name="Schein J."/>
            <person name="Sterck L."/>
            <person name="Aerts A."/>
            <person name="Bhalerao R.R."/>
            <person name="Bhalerao R.P."/>
            <person name="Blaudez D."/>
            <person name="Boerjan W."/>
            <person name="Brun A."/>
            <person name="Brunner A."/>
            <person name="Busov V."/>
            <person name="Campbell M."/>
            <person name="Carlson J."/>
            <person name="Chalot M."/>
            <person name="Chapman J."/>
            <person name="Chen G.L."/>
            <person name="Cooper D."/>
            <person name="Coutinho P.M."/>
            <person name="Couturier J."/>
            <person name="Covert S."/>
            <person name="Cronk Q."/>
            <person name="Cunningham R."/>
            <person name="Davis J."/>
            <person name="Degroeve S."/>
            <person name="Dejardin A."/>
            <person name="Depamphilis C."/>
            <person name="Detter J."/>
            <person name="Dirks B."/>
            <person name="Dubchak I."/>
            <person name="Duplessis S."/>
            <person name="Ehlting J."/>
            <person name="Ellis B."/>
            <person name="Gendler K."/>
            <person name="Goodstein D."/>
            <person name="Gribskov M."/>
            <person name="Grimwood J."/>
            <person name="Groover A."/>
            <person name="Gunter L."/>
            <person name="Hamberger B."/>
            <person name="Heinze B."/>
            <person name="Helariutta Y."/>
            <person name="Henrissat B."/>
            <person name="Holligan D."/>
            <person name="Holt R."/>
            <person name="Huang W."/>
            <person name="Islam-Faridi N."/>
            <person name="Jones S."/>
            <person name="Jones-Rhoades M."/>
            <person name="Jorgensen R."/>
            <person name="Joshi C."/>
            <person name="Kangasjarvi J."/>
            <person name="Karlsson J."/>
            <person name="Kelleher C."/>
            <person name="Kirkpatrick R."/>
            <person name="Kirst M."/>
            <person name="Kohler A."/>
            <person name="Kalluri U."/>
            <person name="Larimer F."/>
            <person name="Leebens-Mack J."/>
            <person name="Leple J.C."/>
            <person name="Locascio P."/>
            <person name="Lou Y."/>
            <person name="Lucas S."/>
            <person name="Martin F."/>
            <person name="Montanini B."/>
            <person name="Napoli C."/>
            <person name="Nelson D.R."/>
            <person name="Nelson C."/>
            <person name="Nieminen K."/>
            <person name="Nilsson O."/>
            <person name="Pereda V."/>
            <person name="Peter G."/>
            <person name="Philippe R."/>
            <person name="Pilate G."/>
            <person name="Poliakov A."/>
            <person name="Razumovskaya J."/>
            <person name="Richardson P."/>
            <person name="Rinaldi C."/>
            <person name="Ritland K."/>
            <person name="Rouze P."/>
            <person name="Ryaboy D."/>
            <person name="Schmutz J."/>
            <person name="Schrader J."/>
            <person name="Segerman B."/>
            <person name="Shin H."/>
            <person name="Siddiqui A."/>
            <person name="Sterky F."/>
            <person name="Terry A."/>
            <person name="Tsai C.J."/>
            <person name="Uberbacher E."/>
            <person name="Unneberg P."/>
            <person name="Vahala J."/>
            <person name="Wall K."/>
            <person name="Wessler S."/>
            <person name="Yang G."/>
            <person name="Yin T."/>
            <person name="Douglas C."/>
            <person name="Marra M."/>
            <person name="Sandberg G."/>
            <person name="Van de Peer Y."/>
            <person name="Rokhsar D."/>
        </authorList>
    </citation>
    <scope>NUCLEOTIDE SEQUENCE [LARGE SCALE GENOMIC DNA]</scope>
    <source>
        <strain evidence="5">cv. Nisqually</strain>
        <strain evidence="3">Nisqually-1</strain>
    </source>
</reference>
<dbReference type="InterPro" id="IPR033249">
    <property type="entry name" value="CLE_plant"/>
</dbReference>
<keyword evidence="5" id="KW-1185">Reference proteome</keyword>
<feature type="region of interest" description="Disordered" evidence="1">
    <location>
        <begin position="50"/>
        <end position="78"/>
    </location>
</feature>
<evidence type="ECO:0000313" key="3">
    <source>
        <dbReference type="EMBL" id="PNT29558.1"/>
    </source>
</evidence>
<name>B9H8T4_POPTR</name>
<proteinExistence type="predicted"/>
<dbReference type="PANTHER" id="PTHR34545">
    <property type="entry name" value="CLAVATA3/ESR (CLE)-RELATED PROTEIN 22"/>
    <property type="match status" value="1"/>
</dbReference>
<reference evidence="3" key="2">
    <citation type="submission" date="2017-07" db="EMBL/GenBank/DDBJ databases">
        <title>WGS assembly of Populus trichocarpa.</title>
        <authorList>
            <person name="Tuskan G."/>
            <person name="Difazio S."/>
            <person name="Jansson S."/>
            <person name="Bohlmann J."/>
            <person name="Grigoriev I."/>
            <person name="Hellsten U."/>
            <person name="Putnam N."/>
            <person name="Ralph S."/>
            <person name="Rombauts S."/>
            <person name="Salamov A."/>
            <person name="Schein J."/>
            <person name="Sterck L."/>
            <person name="Aerts A."/>
            <person name="Bhalerao R."/>
            <person name="Bhalerao R."/>
            <person name="Blaudez D."/>
            <person name="Boerjan W."/>
            <person name="Brun A."/>
            <person name="Brunner A."/>
            <person name="Busov V."/>
            <person name="Campbell M."/>
            <person name="Carlson J."/>
            <person name="Chalot M."/>
            <person name="Chapman J."/>
            <person name="Chen G."/>
            <person name="Cooper D."/>
            <person name="Coutinho P."/>
            <person name="Couturier J."/>
            <person name="Covert S."/>
            <person name="Cronk Q."/>
            <person name="Cunningham R."/>
            <person name="Davis J."/>
            <person name="Degroeve S."/>
            <person name="Dejardin A."/>
            <person name="Depamphilis C."/>
            <person name="Detter J."/>
            <person name="Dirks B."/>
            <person name="Dubchak I."/>
            <person name="Duplessis S."/>
            <person name="Ehlting J."/>
            <person name="Ellis B."/>
            <person name="Gendler K."/>
            <person name="Goodstein D."/>
            <person name="Gribskov M."/>
            <person name="Grimwood J."/>
            <person name="Groover A."/>
            <person name="Gunter L."/>
            <person name="Hamberger B."/>
            <person name="Heinze B."/>
            <person name="Helariutta Y."/>
            <person name="Henrissat B."/>
            <person name="Holligan D."/>
            <person name="Holt R."/>
            <person name="Huang W."/>
            <person name="Islam-Faridi N."/>
            <person name="Jones S."/>
            <person name="Jones-Rhoades M."/>
            <person name="Jorgensen R."/>
            <person name="Joshi C."/>
            <person name="Kangasjarvi J."/>
            <person name="Karlsson J."/>
            <person name="Kelleher C."/>
            <person name="Kirkpatrick R."/>
            <person name="Kirst M."/>
            <person name="Kohler A."/>
            <person name="Kalluri U."/>
            <person name="Larimer F."/>
            <person name="Leebens-Mack J."/>
            <person name="Leple J."/>
            <person name="Locascio P."/>
            <person name="Lou Y."/>
            <person name="Lucas S."/>
            <person name="Martin F."/>
            <person name="Montanini B."/>
            <person name="Napoli C."/>
            <person name="Nelson D."/>
            <person name="Nelson C."/>
            <person name="Nieminen K."/>
            <person name="Nilsson O."/>
            <person name="Pereda V."/>
            <person name="Peter G."/>
            <person name="Philippe R."/>
            <person name="Pilate G."/>
            <person name="Poliakov A."/>
            <person name="Razumovskaya J."/>
            <person name="Richardson P."/>
            <person name="Rinaldi C."/>
            <person name="Ritland K."/>
            <person name="Rouze P."/>
            <person name="Ryaboy D."/>
            <person name="Schmutz J."/>
            <person name="Schrader J."/>
            <person name="Segerman B."/>
            <person name="Shin H."/>
            <person name="Siddiqui A."/>
            <person name="Sterky F."/>
            <person name="Terry A."/>
            <person name="Tsai C."/>
            <person name="Uberbacher E."/>
            <person name="Unneberg P."/>
            <person name="Vahala J."/>
            <person name="Wall K."/>
            <person name="Wessler S."/>
            <person name="Yang G."/>
            <person name="Yin T."/>
            <person name="Douglas C."/>
            <person name="Marra M."/>
            <person name="Sandberg G."/>
            <person name="Van De Peer Y."/>
            <person name="Rokhsar D."/>
        </authorList>
    </citation>
    <scope>NUCLEOTIDE SEQUENCE</scope>
    <source>
        <strain evidence="3">Nisqually-1</strain>
    </source>
</reference>
<dbReference type="AlphaFoldDB" id="B9H8T4"/>
<dbReference type="OMA" id="FETPCFA"/>
<evidence type="ECO:0000313" key="4">
    <source>
        <dbReference type="EMBL" id="RQO95199.1"/>
    </source>
</evidence>
<feature type="compositionally biased region" description="Polar residues" evidence="1">
    <location>
        <begin position="56"/>
        <end position="67"/>
    </location>
</feature>
<dbReference type="EMBL" id="KZ623576">
    <property type="protein sequence ID" value="RQO95199.1"/>
    <property type="molecule type" value="Genomic_DNA"/>
</dbReference>
<dbReference type="HOGENOM" id="CLU_162925_1_0_1"/>
<evidence type="ECO:0000256" key="1">
    <source>
        <dbReference type="SAM" id="MobiDB-lite"/>
    </source>
</evidence>
<feature type="signal peptide" evidence="2">
    <location>
        <begin position="1"/>
        <end position="40"/>
    </location>
</feature>
<organism evidence="3 5">
    <name type="scientific">Populus trichocarpa</name>
    <name type="common">Western balsam poplar</name>
    <name type="synonym">Populus balsamifera subsp. trichocarpa</name>
    <dbReference type="NCBI Taxonomy" id="3694"/>
    <lineage>
        <taxon>Eukaryota</taxon>
        <taxon>Viridiplantae</taxon>
        <taxon>Streptophyta</taxon>
        <taxon>Embryophyta</taxon>
        <taxon>Tracheophyta</taxon>
        <taxon>Spermatophyta</taxon>
        <taxon>Magnoliopsida</taxon>
        <taxon>eudicotyledons</taxon>
        <taxon>Gunneridae</taxon>
        <taxon>Pentapetalae</taxon>
        <taxon>rosids</taxon>
        <taxon>fabids</taxon>
        <taxon>Malpighiales</taxon>
        <taxon>Salicaceae</taxon>
        <taxon>Saliceae</taxon>
        <taxon>Populus</taxon>
    </lineage>
</organism>
<gene>
    <name evidence="3" type="ORF">POPTR_006G036700</name>
    <name evidence="4" type="ORF">POPTR_T172037</name>
</gene>
<evidence type="ECO:0000313" key="5">
    <source>
        <dbReference type="Proteomes" id="UP000006729"/>
    </source>
</evidence>
<accession>B9H8T4</accession>
<evidence type="ECO:0000256" key="2">
    <source>
        <dbReference type="SAM" id="SignalP"/>
    </source>
</evidence>